<dbReference type="PROSITE" id="PS51257">
    <property type="entry name" value="PROKAR_LIPOPROTEIN"/>
    <property type="match status" value="1"/>
</dbReference>
<evidence type="ECO:0000313" key="4">
    <source>
        <dbReference type="Proteomes" id="UP000656804"/>
    </source>
</evidence>
<proteinExistence type="predicted"/>
<accession>A0A930V259</accession>
<sequence length="193" mass="18731">MRPIGALTALALAATLLAGCGSDDDSAPDLADPADSAAAPVTASPTEAVDATLPDLCAELSDAQVSDALGVAEQLTPGTSGTCDFAAPSDVRAFSGSLGVLPVDIGNGGFEGLKSGGQATLDQPHEHDLDGIGDDAYVLVGPFAGGDNLQASGAALVGGTAFTVTLVQGSGHSEDDVVAAAQKLLELAVSAGS</sequence>
<evidence type="ECO:0000256" key="1">
    <source>
        <dbReference type="SAM" id="MobiDB-lite"/>
    </source>
</evidence>
<evidence type="ECO:0008006" key="5">
    <source>
        <dbReference type="Google" id="ProtNLM"/>
    </source>
</evidence>
<evidence type="ECO:0000256" key="2">
    <source>
        <dbReference type="SAM" id="SignalP"/>
    </source>
</evidence>
<dbReference type="EMBL" id="JADIVZ010000005">
    <property type="protein sequence ID" value="MBF4162345.1"/>
    <property type="molecule type" value="Genomic_DNA"/>
</dbReference>
<dbReference type="RefSeq" id="WP_194503613.1">
    <property type="nucleotide sequence ID" value="NZ_JADIVZ010000005.1"/>
</dbReference>
<feature type="chain" id="PRO_5039233980" description="DUF3558 domain-containing protein" evidence="2">
    <location>
        <begin position="19"/>
        <end position="193"/>
    </location>
</feature>
<keyword evidence="2" id="KW-0732">Signal</keyword>
<protein>
    <recommendedName>
        <fullName evidence="5">DUF3558 domain-containing protein</fullName>
    </recommendedName>
</protein>
<comment type="caution">
    <text evidence="3">The sequence shown here is derived from an EMBL/GenBank/DDBJ whole genome shotgun (WGS) entry which is preliminary data.</text>
</comment>
<name>A0A930V259_9ACTN</name>
<feature type="signal peptide" evidence="2">
    <location>
        <begin position="1"/>
        <end position="18"/>
    </location>
</feature>
<dbReference type="Proteomes" id="UP000656804">
    <property type="component" value="Unassembled WGS sequence"/>
</dbReference>
<reference evidence="3" key="1">
    <citation type="submission" date="2020-11" db="EMBL/GenBank/DDBJ databases">
        <title>Nocardioides sp. CBS4Y-1, whole genome shotgun sequence.</title>
        <authorList>
            <person name="Tuo L."/>
        </authorList>
    </citation>
    <scope>NUCLEOTIDE SEQUENCE</scope>
    <source>
        <strain evidence="3">CBS4Y-1</strain>
    </source>
</reference>
<feature type="region of interest" description="Disordered" evidence="1">
    <location>
        <begin position="25"/>
        <end position="46"/>
    </location>
</feature>
<keyword evidence="4" id="KW-1185">Reference proteome</keyword>
<evidence type="ECO:0000313" key="3">
    <source>
        <dbReference type="EMBL" id="MBF4162345.1"/>
    </source>
</evidence>
<feature type="compositionally biased region" description="Low complexity" evidence="1">
    <location>
        <begin position="28"/>
        <end position="45"/>
    </location>
</feature>
<organism evidence="3 4">
    <name type="scientific">Nocardioides acrostichi</name>
    <dbReference type="NCBI Taxonomy" id="2784339"/>
    <lineage>
        <taxon>Bacteria</taxon>
        <taxon>Bacillati</taxon>
        <taxon>Actinomycetota</taxon>
        <taxon>Actinomycetes</taxon>
        <taxon>Propionibacteriales</taxon>
        <taxon>Nocardioidaceae</taxon>
        <taxon>Nocardioides</taxon>
    </lineage>
</organism>
<dbReference type="AlphaFoldDB" id="A0A930V259"/>
<gene>
    <name evidence="3" type="ORF">ISG29_11650</name>
</gene>